<dbReference type="Proteomes" id="UP000034883">
    <property type="component" value="Chromosome"/>
</dbReference>
<proteinExistence type="inferred from homology"/>
<evidence type="ECO:0000256" key="1">
    <source>
        <dbReference type="ARBA" id="ARBA00004496"/>
    </source>
</evidence>
<dbReference type="PANTHER" id="PTHR30098">
    <property type="entry name" value="LEUCYL/PHENYLALANYL-TRNA--PROTEIN TRANSFERASE"/>
    <property type="match status" value="1"/>
</dbReference>
<evidence type="ECO:0000256" key="10">
    <source>
        <dbReference type="ARBA" id="ARBA00066767"/>
    </source>
</evidence>
<dbReference type="InterPro" id="IPR004616">
    <property type="entry name" value="Leu/Phe-tRNA_Trfase"/>
</dbReference>
<evidence type="ECO:0000256" key="14">
    <source>
        <dbReference type="ARBA" id="ARBA00083640"/>
    </source>
</evidence>
<dbReference type="GO" id="GO:0008914">
    <property type="term" value="F:leucyl-tRNA--protein transferase activity"/>
    <property type="evidence" value="ECO:0007669"/>
    <property type="project" value="UniProtKB-UniRule"/>
</dbReference>
<dbReference type="EC" id="2.3.2.6" evidence="10 15"/>
<dbReference type="RefSeq" id="WP_053234088.1">
    <property type="nucleotide sequence ID" value="NZ_CP011125.1"/>
</dbReference>
<dbReference type="OrthoDB" id="9790282at2"/>
<evidence type="ECO:0000256" key="7">
    <source>
        <dbReference type="ARBA" id="ARBA00051538"/>
    </source>
</evidence>
<evidence type="ECO:0000256" key="15">
    <source>
        <dbReference type="HAMAP-Rule" id="MF_00688"/>
    </source>
</evidence>
<evidence type="ECO:0000256" key="2">
    <source>
        <dbReference type="ARBA" id="ARBA00022490"/>
    </source>
</evidence>
<dbReference type="AlphaFoldDB" id="A0A0F6YIC7"/>
<sequence length="240" mass="27005">MPVYLLTKELVFPPPEGASPEGVVAIGGDLSPERLLLAYAQGIFPWPSEGMPLLWFSPEPRFVLEPSSAHVPRSLRKRAKKGDFEIRCDTAFTQVITGCKRAYRPGQRGTWITREMVRGYERLFELGYAHSIECWMNGVLAGGLYGVSLGGMFFGESMFAEAPDASKLAFATLLGNLVHWGYDLVDCQVHTEHLERFGAEDWPRKRFLDVLHRSLAKETRRGKWTFELDAVDAIAKLREG</sequence>
<keyword evidence="3 15" id="KW-0808">Transferase</keyword>
<evidence type="ECO:0000256" key="9">
    <source>
        <dbReference type="ARBA" id="ARBA00061535"/>
    </source>
</evidence>
<dbReference type="InterPro" id="IPR042203">
    <property type="entry name" value="Leu/Phe-tRNA_Trfase_C"/>
</dbReference>
<gene>
    <name evidence="15" type="primary">aat</name>
    <name evidence="16" type="ORF">DB32_004009</name>
</gene>
<dbReference type="SUPFAM" id="SSF55729">
    <property type="entry name" value="Acyl-CoA N-acyltransferases (Nat)"/>
    <property type="match status" value="1"/>
</dbReference>
<dbReference type="NCBIfam" id="TIGR00667">
    <property type="entry name" value="aat"/>
    <property type="match status" value="1"/>
</dbReference>
<dbReference type="FunFam" id="3.30.70.3550:FF:000001">
    <property type="entry name" value="Leucyl/phenylalanyl-tRNA--protein transferase"/>
    <property type="match status" value="1"/>
</dbReference>
<protein>
    <recommendedName>
        <fullName evidence="11 15">Leucyl/phenylalanyl-tRNA--protein transferase</fullName>
        <ecNumber evidence="10 15">2.3.2.6</ecNumber>
    </recommendedName>
    <alternativeName>
        <fullName evidence="12 15">L/F-transferase</fullName>
    </alternativeName>
    <alternativeName>
        <fullName evidence="13 15">Leucyltransferase</fullName>
    </alternativeName>
    <alternativeName>
        <fullName evidence="14 15">Phenyalanyltransferase</fullName>
    </alternativeName>
</protein>
<keyword evidence="17" id="KW-1185">Reference proteome</keyword>
<dbReference type="GO" id="GO:0005737">
    <property type="term" value="C:cytoplasm"/>
    <property type="evidence" value="ECO:0007669"/>
    <property type="project" value="UniProtKB-SubCell"/>
</dbReference>
<accession>A0A0F6YIC7</accession>
<evidence type="ECO:0000256" key="8">
    <source>
        <dbReference type="ARBA" id="ARBA00054043"/>
    </source>
</evidence>
<evidence type="ECO:0000256" key="3">
    <source>
        <dbReference type="ARBA" id="ARBA00022679"/>
    </source>
</evidence>
<evidence type="ECO:0000256" key="11">
    <source>
        <dbReference type="ARBA" id="ARBA00074372"/>
    </source>
</evidence>
<evidence type="ECO:0000313" key="17">
    <source>
        <dbReference type="Proteomes" id="UP000034883"/>
    </source>
</evidence>
<evidence type="ECO:0000313" key="16">
    <source>
        <dbReference type="EMBL" id="AKF06860.1"/>
    </source>
</evidence>
<dbReference type="PANTHER" id="PTHR30098:SF2">
    <property type="entry name" value="LEUCYL_PHENYLALANYL-TRNA--PROTEIN TRANSFERASE"/>
    <property type="match status" value="1"/>
</dbReference>
<evidence type="ECO:0000256" key="4">
    <source>
        <dbReference type="ARBA" id="ARBA00023315"/>
    </source>
</evidence>
<dbReference type="STRING" id="927083.DB32_004009"/>
<name>A0A0F6YIC7_9BACT</name>
<keyword evidence="4 15" id="KW-0012">Acyltransferase</keyword>
<reference evidence="16 17" key="1">
    <citation type="submission" date="2015-03" db="EMBL/GenBank/DDBJ databases">
        <title>Genome assembly of Sandaracinus amylolyticus DSM 53668.</title>
        <authorList>
            <person name="Sharma G."/>
            <person name="Subramanian S."/>
        </authorList>
    </citation>
    <scope>NUCLEOTIDE SEQUENCE [LARGE SCALE GENOMIC DNA]</scope>
    <source>
        <strain evidence="16 17">DSM 53668</strain>
    </source>
</reference>
<organism evidence="16 17">
    <name type="scientific">Sandaracinus amylolyticus</name>
    <dbReference type="NCBI Taxonomy" id="927083"/>
    <lineage>
        <taxon>Bacteria</taxon>
        <taxon>Pseudomonadati</taxon>
        <taxon>Myxococcota</taxon>
        <taxon>Polyangia</taxon>
        <taxon>Polyangiales</taxon>
        <taxon>Sandaracinaceae</taxon>
        <taxon>Sandaracinus</taxon>
    </lineage>
</organism>
<dbReference type="EMBL" id="CP011125">
    <property type="protein sequence ID" value="AKF06860.1"/>
    <property type="molecule type" value="Genomic_DNA"/>
</dbReference>
<evidence type="ECO:0000256" key="13">
    <source>
        <dbReference type="ARBA" id="ARBA00077165"/>
    </source>
</evidence>
<dbReference type="Gene3D" id="3.30.70.3550">
    <property type="entry name" value="Leucyl/phenylalanyl-tRNA-protein transferase, N-terminal domain"/>
    <property type="match status" value="1"/>
</dbReference>
<evidence type="ECO:0000256" key="12">
    <source>
        <dbReference type="ARBA" id="ARBA00077136"/>
    </source>
</evidence>
<comment type="catalytic activity">
    <reaction evidence="5 15">
        <text>L-phenylalanyl-tRNA(Phe) + an N-terminal L-alpha-aminoacyl-[protein] = an N-terminal L-phenylalanyl-L-alpha-aminoacyl-[protein] + tRNA(Phe)</text>
        <dbReference type="Rhea" id="RHEA:43632"/>
        <dbReference type="Rhea" id="RHEA-COMP:9668"/>
        <dbReference type="Rhea" id="RHEA-COMP:9699"/>
        <dbReference type="Rhea" id="RHEA-COMP:10636"/>
        <dbReference type="Rhea" id="RHEA-COMP:10637"/>
        <dbReference type="ChEBI" id="CHEBI:78442"/>
        <dbReference type="ChEBI" id="CHEBI:78531"/>
        <dbReference type="ChEBI" id="CHEBI:78597"/>
        <dbReference type="ChEBI" id="CHEBI:83561"/>
        <dbReference type="EC" id="2.3.2.6"/>
    </reaction>
</comment>
<dbReference type="InterPro" id="IPR042221">
    <property type="entry name" value="Leu/Phe-tRNA_Trfase_N"/>
</dbReference>
<dbReference type="Gene3D" id="3.40.630.70">
    <property type="entry name" value="Leucyl/phenylalanyl-tRNA-protein transferase, C-terminal domain"/>
    <property type="match status" value="1"/>
</dbReference>
<comment type="similarity">
    <text evidence="9 15">Belongs to the L/F-transferase family.</text>
</comment>
<dbReference type="GO" id="GO:0030163">
    <property type="term" value="P:protein catabolic process"/>
    <property type="evidence" value="ECO:0007669"/>
    <property type="project" value="UniProtKB-UniRule"/>
</dbReference>
<dbReference type="HAMAP" id="MF_00688">
    <property type="entry name" value="Leu_Phe_trans"/>
    <property type="match status" value="1"/>
</dbReference>
<dbReference type="InterPro" id="IPR016181">
    <property type="entry name" value="Acyl_CoA_acyltransferase"/>
</dbReference>
<evidence type="ECO:0000256" key="6">
    <source>
        <dbReference type="ARBA" id="ARBA00050652"/>
    </source>
</evidence>
<comment type="catalytic activity">
    <reaction evidence="6 15">
        <text>N-terminal L-arginyl-[protein] + L-leucyl-tRNA(Leu) = N-terminal L-leucyl-L-arginyl-[protein] + tRNA(Leu) + H(+)</text>
        <dbReference type="Rhea" id="RHEA:50416"/>
        <dbReference type="Rhea" id="RHEA-COMP:9613"/>
        <dbReference type="Rhea" id="RHEA-COMP:9622"/>
        <dbReference type="Rhea" id="RHEA-COMP:12672"/>
        <dbReference type="Rhea" id="RHEA-COMP:12673"/>
        <dbReference type="ChEBI" id="CHEBI:15378"/>
        <dbReference type="ChEBI" id="CHEBI:64719"/>
        <dbReference type="ChEBI" id="CHEBI:78442"/>
        <dbReference type="ChEBI" id="CHEBI:78494"/>
        <dbReference type="ChEBI" id="CHEBI:133044"/>
        <dbReference type="EC" id="2.3.2.6"/>
    </reaction>
</comment>
<dbReference type="KEGG" id="samy:DB32_004009"/>
<comment type="catalytic activity">
    <reaction evidence="7 15">
        <text>N-terminal L-lysyl-[protein] + L-leucyl-tRNA(Leu) = N-terminal L-leucyl-L-lysyl-[protein] + tRNA(Leu) + H(+)</text>
        <dbReference type="Rhea" id="RHEA:12340"/>
        <dbReference type="Rhea" id="RHEA-COMP:9613"/>
        <dbReference type="Rhea" id="RHEA-COMP:9622"/>
        <dbReference type="Rhea" id="RHEA-COMP:12670"/>
        <dbReference type="Rhea" id="RHEA-COMP:12671"/>
        <dbReference type="ChEBI" id="CHEBI:15378"/>
        <dbReference type="ChEBI" id="CHEBI:65249"/>
        <dbReference type="ChEBI" id="CHEBI:78442"/>
        <dbReference type="ChEBI" id="CHEBI:78494"/>
        <dbReference type="ChEBI" id="CHEBI:133043"/>
        <dbReference type="EC" id="2.3.2.6"/>
    </reaction>
</comment>
<comment type="subcellular location">
    <subcellularLocation>
        <location evidence="1 15">Cytoplasm</location>
    </subcellularLocation>
</comment>
<dbReference type="Pfam" id="PF03588">
    <property type="entry name" value="Leu_Phe_trans"/>
    <property type="match status" value="1"/>
</dbReference>
<evidence type="ECO:0000256" key="5">
    <source>
        <dbReference type="ARBA" id="ARBA00050607"/>
    </source>
</evidence>
<comment type="function">
    <text evidence="8 15">Functions in the N-end rule pathway of protein degradation where it conjugates Leu, Phe and, less efficiently, Met from aminoacyl-tRNAs to the N-termini of proteins containing an N-terminal arginine or lysine.</text>
</comment>
<keyword evidence="2 15" id="KW-0963">Cytoplasm</keyword>